<name>A0ABZ1QQ74_9ACTN</name>
<sequence length="117" mass="12718">MPHWYGGEFRTEAAVEQLRGCLNAMYEWDRKPIQATELVLTPQGVPHCGVTDEPSTTRFAGLLCACFQCLQASIAGKRVQKAASGAPPARTSAEPTPSFDAISPATHTVSLRHDRHN</sequence>
<dbReference type="RefSeq" id="WP_328733762.1">
    <property type="nucleotide sequence ID" value="NZ_CP108038.1"/>
</dbReference>
<dbReference type="Proteomes" id="UP001432071">
    <property type="component" value="Chromosome"/>
</dbReference>
<organism evidence="2 3">
    <name type="scientific">Streptomyces bobili</name>
    <dbReference type="NCBI Taxonomy" id="67280"/>
    <lineage>
        <taxon>Bacteria</taxon>
        <taxon>Bacillati</taxon>
        <taxon>Actinomycetota</taxon>
        <taxon>Actinomycetes</taxon>
        <taxon>Kitasatosporales</taxon>
        <taxon>Streptomycetaceae</taxon>
        <taxon>Streptomyces</taxon>
    </lineage>
</organism>
<reference evidence="2" key="1">
    <citation type="submission" date="2022-10" db="EMBL/GenBank/DDBJ databases">
        <title>The complete genomes of actinobacterial strains from the NBC collection.</title>
        <authorList>
            <person name="Joergensen T.S."/>
            <person name="Alvarez Arevalo M."/>
            <person name="Sterndorff E.B."/>
            <person name="Faurdal D."/>
            <person name="Vuksanovic O."/>
            <person name="Mourched A.-S."/>
            <person name="Charusanti P."/>
            <person name="Shaw S."/>
            <person name="Blin K."/>
            <person name="Weber T."/>
        </authorList>
    </citation>
    <scope>NUCLEOTIDE SEQUENCE</scope>
    <source>
        <strain evidence="2">NBC_00302</strain>
    </source>
</reference>
<feature type="region of interest" description="Disordered" evidence="1">
    <location>
        <begin position="80"/>
        <end position="117"/>
    </location>
</feature>
<dbReference type="GeneID" id="93759590"/>
<evidence type="ECO:0000313" key="2">
    <source>
        <dbReference type="EMBL" id="WUN84833.1"/>
    </source>
</evidence>
<evidence type="ECO:0000313" key="3">
    <source>
        <dbReference type="Proteomes" id="UP001432071"/>
    </source>
</evidence>
<gene>
    <name evidence="2" type="ORF">OHT53_01465</name>
</gene>
<dbReference type="EMBL" id="CP108038">
    <property type="protein sequence ID" value="WUN84833.1"/>
    <property type="molecule type" value="Genomic_DNA"/>
</dbReference>
<keyword evidence="3" id="KW-1185">Reference proteome</keyword>
<protein>
    <submittedName>
        <fullName evidence="2">Uncharacterized protein</fullName>
    </submittedName>
</protein>
<evidence type="ECO:0000256" key="1">
    <source>
        <dbReference type="SAM" id="MobiDB-lite"/>
    </source>
</evidence>
<accession>A0ABZ1QQ74</accession>
<proteinExistence type="predicted"/>